<keyword evidence="2" id="KW-1185">Reference proteome</keyword>
<gene>
    <name evidence="1" type="ORF">SAMN06295920_10471</name>
</gene>
<evidence type="ECO:0000313" key="2">
    <source>
        <dbReference type="Proteomes" id="UP000189818"/>
    </source>
</evidence>
<proteinExistence type="predicted"/>
<dbReference type="AlphaFoldDB" id="A0A1T5CI21"/>
<name>A0A1T5CI21_9SPHN</name>
<dbReference type="EMBL" id="FUYM01000004">
    <property type="protein sequence ID" value="SKB58971.1"/>
    <property type="molecule type" value="Genomic_DNA"/>
</dbReference>
<evidence type="ECO:0000313" key="1">
    <source>
        <dbReference type="EMBL" id="SKB58971.1"/>
    </source>
</evidence>
<reference evidence="2" key="1">
    <citation type="submission" date="2017-02" db="EMBL/GenBank/DDBJ databases">
        <authorList>
            <person name="Varghese N."/>
            <person name="Submissions S."/>
        </authorList>
    </citation>
    <scope>NUCLEOTIDE SEQUENCE [LARGE SCALE GENOMIC DNA]</scope>
    <source>
        <strain evidence="2">UM2</strain>
    </source>
</reference>
<sequence length="55" mass="6042">MPQEDLRLEALRLAVSFGLEADTVRLAAEFYDFLVSADRAALADEAKAAMDRLAN</sequence>
<dbReference type="RefSeq" id="WP_176152520.1">
    <property type="nucleotide sequence ID" value="NZ_FUYM01000004.1"/>
</dbReference>
<dbReference type="Proteomes" id="UP000189818">
    <property type="component" value="Unassembled WGS sequence"/>
</dbReference>
<organism evidence="1 2">
    <name type="scientific">Rhizorhabdus histidinilytica</name>
    <dbReference type="NCBI Taxonomy" id="439228"/>
    <lineage>
        <taxon>Bacteria</taxon>
        <taxon>Pseudomonadati</taxon>
        <taxon>Pseudomonadota</taxon>
        <taxon>Alphaproteobacteria</taxon>
        <taxon>Sphingomonadales</taxon>
        <taxon>Sphingomonadaceae</taxon>
        <taxon>Rhizorhabdus</taxon>
    </lineage>
</organism>
<accession>A0A1T5CI21</accession>
<protein>
    <submittedName>
        <fullName evidence="1">Uncharacterized protein</fullName>
    </submittedName>
</protein>